<comment type="subcellular location">
    <subcellularLocation>
        <location evidence="1">Membrane</location>
        <topology evidence="1">Multi-pass membrane protein</topology>
    </subcellularLocation>
</comment>
<accession>A0A7M7PQ01</accession>
<dbReference type="OrthoDB" id="190434at2759"/>
<evidence type="ECO:0000256" key="2">
    <source>
        <dbReference type="ARBA" id="ARBA00009583"/>
    </source>
</evidence>
<dbReference type="Proteomes" id="UP000007110">
    <property type="component" value="Unassembled WGS sequence"/>
</dbReference>
<evidence type="ECO:0000256" key="3">
    <source>
        <dbReference type="ARBA" id="ARBA00022692"/>
    </source>
</evidence>
<sequence length="630" mass="70868">FDLPLPLFQQTPIRRTACTSLREETHWKCLILTLLMYGSLAVVFWCQTSIVEVIALNYQQEPITITDSPCQDGYTFIPVAFLVLLYLVYLVECWYSDVRIEIQYKEDVSTVYSRVRRIRNAYPVVWWRAISYHYNRHTRQVTRYRHGDAYTTTQEYFERINTHSAAGAFDFGDCGVKDVSRQLNGLELHPLTRITFTKNFMFLNEDSENDYLSQRSRFFTENEGRDENLETREGLGLTEVEFTDEMVTYACSENLPWYVSMSMFWVTSLSLLSWPFRILISMQTAIVDYQIEKLFGTNYSSGMITVESWTGGEGGNGNRFNVVGSNRSLELLIRDNRHVVPSYSEALLMDLANGNLLRSGLTPTGPGPPSAAQRVKQEHGSHDTNTRHNYIHGSLRSRTLQRSATTAIGLCYVSRLSNDRTAQSSTSDWTLRSPLTPNNRSLSNGHTPATSLRILPSRSSSSHTIGISNMFNRVKPFTNASNTAGAASETANRTSLITTDDPEPNANQRKPLMSASSTPSNRRHRRPTSLPLCFGSQGSQQEDSEGMDEIQMEESQIESLVLMDGDGGVRTVTWHRANGFDQNSRGTGGMVVVPIDSPPPYDAALNMNEPQDGDVGEEETQAEDSVETSV</sequence>
<organism evidence="8 9">
    <name type="scientific">Strongylocentrotus purpuratus</name>
    <name type="common">Purple sea urchin</name>
    <dbReference type="NCBI Taxonomy" id="7668"/>
    <lineage>
        <taxon>Eukaryota</taxon>
        <taxon>Metazoa</taxon>
        <taxon>Echinodermata</taxon>
        <taxon>Eleutherozoa</taxon>
        <taxon>Echinozoa</taxon>
        <taxon>Echinoidea</taxon>
        <taxon>Euechinoidea</taxon>
        <taxon>Echinacea</taxon>
        <taxon>Camarodonta</taxon>
        <taxon>Echinidea</taxon>
        <taxon>Strongylocentrotidae</taxon>
        <taxon>Strongylocentrotus</taxon>
    </lineage>
</organism>
<dbReference type="AlphaFoldDB" id="A0A7M7PQ01"/>
<feature type="transmembrane region" description="Helical" evidence="7">
    <location>
        <begin position="76"/>
        <end position="95"/>
    </location>
</feature>
<feature type="compositionally biased region" description="Acidic residues" evidence="6">
    <location>
        <begin position="611"/>
        <end position="630"/>
    </location>
</feature>
<comment type="similarity">
    <text evidence="2">Belongs to the TMEM151 family.</text>
</comment>
<evidence type="ECO:0000313" key="9">
    <source>
        <dbReference type="Proteomes" id="UP000007110"/>
    </source>
</evidence>
<evidence type="ECO:0000256" key="5">
    <source>
        <dbReference type="ARBA" id="ARBA00023136"/>
    </source>
</evidence>
<dbReference type="GeneID" id="578376"/>
<evidence type="ECO:0000313" key="8">
    <source>
        <dbReference type="EnsemblMetazoa" id="XP_030854300"/>
    </source>
</evidence>
<proteinExistence type="inferred from homology"/>
<dbReference type="PANTHER" id="PTHR31893">
    <property type="entry name" value="TRANSMEMBRANE PROTEIN 151 HOMOLOG"/>
    <property type="match status" value="1"/>
</dbReference>
<evidence type="ECO:0000256" key="1">
    <source>
        <dbReference type="ARBA" id="ARBA00004141"/>
    </source>
</evidence>
<dbReference type="InParanoid" id="A0A7M7PQ01"/>
<reference evidence="8" key="2">
    <citation type="submission" date="2021-01" db="UniProtKB">
        <authorList>
            <consortium name="EnsemblMetazoa"/>
        </authorList>
    </citation>
    <scope>IDENTIFICATION</scope>
</reference>
<feature type="region of interest" description="Disordered" evidence="6">
    <location>
        <begin position="422"/>
        <end position="462"/>
    </location>
</feature>
<feature type="region of interest" description="Disordered" evidence="6">
    <location>
        <begin position="359"/>
        <end position="391"/>
    </location>
</feature>
<feature type="compositionally biased region" description="Low complexity" evidence="6">
    <location>
        <begin position="451"/>
        <end position="462"/>
    </location>
</feature>
<feature type="compositionally biased region" description="Basic and acidic residues" evidence="6">
    <location>
        <begin position="375"/>
        <end position="386"/>
    </location>
</feature>
<feature type="transmembrane region" description="Helical" evidence="7">
    <location>
        <begin position="30"/>
        <end position="56"/>
    </location>
</feature>
<reference evidence="9" key="1">
    <citation type="submission" date="2015-02" db="EMBL/GenBank/DDBJ databases">
        <title>Genome sequencing for Strongylocentrotus purpuratus.</title>
        <authorList>
            <person name="Murali S."/>
            <person name="Liu Y."/>
            <person name="Vee V."/>
            <person name="English A."/>
            <person name="Wang M."/>
            <person name="Skinner E."/>
            <person name="Han Y."/>
            <person name="Muzny D.M."/>
            <person name="Worley K.C."/>
            <person name="Gibbs R.A."/>
        </authorList>
    </citation>
    <scope>NUCLEOTIDE SEQUENCE</scope>
</reference>
<feature type="compositionally biased region" description="Polar residues" evidence="6">
    <location>
        <begin position="480"/>
        <end position="498"/>
    </location>
</feature>
<dbReference type="InterPro" id="IPR026767">
    <property type="entry name" value="Tmem151"/>
</dbReference>
<dbReference type="KEGG" id="spu:578376"/>
<dbReference type="Pfam" id="PF14857">
    <property type="entry name" value="TMEM151"/>
    <property type="match status" value="1"/>
</dbReference>
<evidence type="ECO:0000256" key="7">
    <source>
        <dbReference type="SAM" id="Phobius"/>
    </source>
</evidence>
<dbReference type="GO" id="GO:0016020">
    <property type="term" value="C:membrane"/>
    <property type="evidence" value="ECO:0000318"/>
    <property type="project" value="GO_Central"/>
</dbReference>
<dbReference type="RefSeq" id="XP_030854300.1">
    <property type="nucleotide sequence ID" value="XM_030998440.1"/>
</dbReference>
<feature type="transmembrane region" description="Helical" evidence="7">
    <location>
        <begin position="255"/>
        <end position="276"/>
    </location>
</feature>
<keyword evidence="4 7" id="KW-1133">Transmembrane helix</keyword>
<evidence type="ECO:0000256" key="6">
    <source>
        <dbReference type="SAM" id="MobiDB-lite"/>
    </source>
</evidence>
<keyword evidence="5 7" id="KW-0472">Membrane</keyword>
<feature type="compositionally biased region" description="Polar residues" evidence="6">
    <location>
        <begin position="422"/>
        <end position="450"/>
    </location>
</feature>
<keyword evidence="9" id="KW-1185">Reference proteome</keyword>
<dbReference type="OMA" id="YPVVWWR"/>
<dbReference type="EnsemblMetazoa" id="XM_030998440">
    <property type="protein sequence ID" value="XP_030854300"/>
    <property type="gene ID" value="LOC578376"/>
</dbReference>
<keyword evidence="3 7" id="KW-0812">Transmembrane</keyword>
<protein>
    <recommendedName>
        <fullName evidence="10">Transmembrane protein 151B</fullName>
    </recommendedName>
</protein>
<feature type="region of interest" description="Disordered" evidence="6">
    <location>
        <begin position="480"/>
        <end position="544"/>
    </location>
</feature>
<name>A0A7M7PQ01_STRPU</name>
<dbReference type="FunCoup" id="A0A7M7PQ01">
    <property type="interactions" value="257"/>
</dbReference>
<evidence type="ECO:0000256" key="4">
    <source>
        <dbReference type="ARBA" id="ARBA00022989"/>
    </source>
</evidence>
<dbReference type="PANTHER" id="PTHR31893:SF5">
    <property type="entry name" value="TRANSMEMBRANE PROTEIN 151 HOMOLOG"/>
    <property type="match status" value="1"/>
</dbReference>
<evidence type="ECO:0008006" key="10">
    <source>
        <dbReference type="Google" id="ProtNLM"/>
    </source>
</evidence>
<feature type="region of interest" description="Disordered" evidence="6">
    <location>
        <begin position="596"/>
        <end position="630"/>
    </location>
</feature>